<dbReference type="InterPro" id="IPR040757">
    <property type="entry name" value="Regnase_1/ZC3H12_C"/>
</dbReference>
<feature type="zinc finger region" description="C3H1-type" evidence="10">
    <location>
        <begin position="495"/>
        <end position="521"/>
    </location>
</feature>
<organism evidence="13 14">
    <name type="scientific">Tegillarca granosa</name>
    <name type="common">Malaysian cockle</name>
    <name type="synonym">Anadara granosa</name>
    <dbReference type="NCBI Taxonomy" id="220873"/>
    <lineage>
        <taxon>Eukaryota</taxon>
        <taxon>Metazoa</taxon>
        <taxon>Spiralia</taxon>
        <taxon>Lophotrochozoa</taxon>
        <taxon>Mollusca</taxon>
        <taxon>Bivalvia</taxon>
        <taxon>Autobranchia</taxon>
        <taxon>Pteriomorphia</taxon>
        <taxon>Arcoida</taxon>
        <taxon>Arcoidea</taxon>
        <taxon>Arcidae</taxon>
        <taxon>Tegillarca</taxon>
    </lineage>
</organism>
<feature type="domain" description="C3H1-type" evidence="12">
    <location>
        <begin position="495"/>
        <end position="521"/>
    </location>
</feature>
<name>A0ABQ9FGW5_TEGGR</name>
<evidence type="ECO:0000256" key="9">
    <source>
        <dbReference type="ARBA" id="ARBA00022842"/>
    </source>
</evidence>
<evidence type="ECO:0000313" key="14">
    <source>
        <dbReference type="Proteomes" id="UP001217089"/>
    </source>
</evidence>
<dbReference type="PROSITE" id="PS50103">
    <property type="entry name" value="ZF_C3H1"/>
    <property type="match status" value="1"/>
</dbReference>
<accession>A0ABQ9FGW5</accession>
<keyword evidence="6 10" id="KW-0863">Zinc-finger</keyword>
<dbReference type="Pfam" id="PF11977">
    <property type="entry name" value="RNase_Zc3h12a"/>
    <property type="match status" value="1"/>
</dbReference>
<keyword evidence="8 10" id="KW-0862">Zinc</keyword>
<comment type="cofactor">
    <cofactor evidence="1">
        <name>Mg(2+)</name>
        <dbReference type="ChEBI" id="CHEBI:18420"/>
    </cofactor>
</comment>
<keyword evidence="3" id="KW-0540">Nuclease</keyword>
<gene>
    <name evidence="13" type="ORF">KUTeg_007088</name>
</gene>
<evidence type="ECO:0000256" key="4">
    <source>
        <dbReference type="ARBA" id="ARBA00022723"/>
    </source>
</evidence>
<keyword evidence="5" id="KW-0255">Endonuclease</keyword>
<feature type="region of interest" description="Disordered" evidence="11">
    <location>
        <begin position="782"/>
        <end position="818"/>
    </location>
</feature>
<evidence type="ECO:0000256" key="7">
    <source>
        <dbReference type="ARBA" id="ARBA00022801"/>
    </source>
</evidence>
<evidence type="ECO:0000256" key="10">
    <source>
        <dbReference type="PROSITE-ProRule" id="PRU00723"/>
    </source>
</evidence>
<evidence type="ECO:0000256" key="11">
    <source>
        <dbReference type="SAM" id="MobiDB-lite"/>
    </source>
</evidence>
<dbReference type="InterPro" id="IPR040546">
    <property type="entry name" value="Rege-1_UBA-like"/>
</dbReference>
<protein>
    <recommendedName>
        <fullName evidence="12">C3H1-type domain-containing protein</fullName>
    </recommendedName>
</protein>
<evidence type="ECO:0000256" key="3">
    <source>
        <dbReference type="ARBA" id="ARBA00022722"/>
    </source>
</evidence>
<comment type="caution">
    <text evidence="13">The sequence shown here is derived from an EMBL/GenBank/DDBJ whole genome shotgun (WGS) entry which is preliminary data.</text>
</comment>
<keyword evidence="7" id="KW-0378">Hydrolase</keyword>
<evidence type="ECO:0000256" key="6">
    <source>
        <dbReference type="ARBA" id="ARBA00022771"/>
    </source>
</evidence>
<evidence type="ECO:0000256" key="1">
    <source>
        <dbReference type="ARBA" id="ARBA00001946"/>
    </source>
</evidence>
<reference evidence="13 14" key="1">
    <citation type="submission" date="2022-12" db="EMBL/GenBank/DDBJ databases">
        <title>Chromosome-level genome of Tegillarca granosa.</title>
        <authorList>
            <person name="Kim J."/>
        </authorList>
    </citation>
    <scope>NUCLEOTIDE SEQUENCE [LARGE SCALE GENOMIC DNA]</scope>
    <source>
        <strain evidence="13">Teg-2019</strain>
        <tissue evidence="13">Adductor muscle</tissue>
    </source>
</reference>
<keyword evidence="9" id="KW-0460">Magnesium</keyword>
<evidence type="ECO:0000259" key="12">
    <source>
        <dbReference type="PROSITE" id="PS50103"/>
    </source>
</evidence>
<dbReference type="Proteomes" id="UP001217089">
    <property type="component" value="Unassembled WGS sequence"/>
</dbReference>
<feature type="region of interest" description="Disordered" evidence="11">
    <location>
        <begin position="641"/>
        <end position="702"/>
    </location>
</feature>
<keyword evidence="4 10" id="KW-0479">Metal-binding</keyword>
<dbReference type="CDD" id="cd18729">
    <property type="entry name" value="PIN_Zc3h12-like"/>
    <property type="match status" value="1"/>
</dbReference>
<dbReference type="InterPro" id="IPR021869">
    <property type="entry name" value="RNase_Zc3h12_NYN"/>
</dbReference>
<evidence type="ECO:0000256" key="5">
    <source>
        <dbReference type="ARBA" id="ARBA00022759"/>
    </source>
</evidence>
<dbReference type="InterPro" id="IPR000571">
    <property type="entry name" value="Znf_CCCH"/>
</dbReference>
<keyword evidence="14" id="KW-1185">Reference proteome</keyword>
<dbReference type="Gene3D" id="3.40.50.11980">
    <property type="match status" value="1"/>
</dbReference>
<evidence type="ECO:0000256" key="2">
    <source>
        <dbReference type="ARBA" id="ARBA00010922"/>
    </source>
</evidence>
<feature type="compositionally biased region" description="Polar residues" evidence="11">
    <location>
        <begin position="686"/>
        <end position="702"/>
    </location>
</feature>
<dbReference type="Pfam" id="PF18561">
    <property type="entry name" value="Regnase_1_C"/>
    <property type="match status" value="1"/>
</dbReference>
<feature type="compositionally biased region" description="Basic and acidic residues" evidence="11">
    <location>
        <begin position="641"/>
        <end position="662"/>
    </location>
</feature>
<sequence>MQTYITSLIGDGKEFTKFILKFPMNQFSMILEKKDSIEKTSQAVLDFWNESCQVCIHGKEENIGIAQALIEKMVQEQINNSTYEKTRSSDFIILSDDSDENNVEIQNFQSNCCESAKLEEDKGQLLNICDDYSLHTDCCDLESNLNIDMLNNEEILIKRGCDKGSPCRTPVTAELTHDTDGEKDSTDTSLELGPSLSELQLSSQVDRNITDNSELDISHTDSDFSSKVEFALKLGYTEEQLMSVLKKIGADAGQNAILSELIKIGTSYQPVDSCSDSCSDDFVLDHNTKTNSAGGAESSTDSTDFNFESSEEKFLEDTDVVEKSATSDNLRPIVIDGSNVAMSHGNKEVFSCHGIKLAVDWFRQRGHTDITVFVPQWRKETSRPDSKIKDQEILSALEREKVLVFTPARRIGGKRVVCYDDRYVLKLATETGGIVVSNDNYRDLQNENSDYKKVVEERLLMYSFVNDRFMPPDDPLGRHGPNLDNFLCKEPKQPEALPPLCPYGSKKCTYGNKCKYYHPERGNMPHKSVSEKLAEQAKQKLQEVRERGTKSAEGEKKKLELKRSVGRKTALQRTQSLVPVGSLLDQGKSDQSSINRHSGDFGALCLDNSELQKLEQKEQNPEKLKKWKNYDDKLTEYRKKVEKAEEEEKQRQEEIRKKEERVCSPAFGGLLDPGSPSKSNDEVRSRSSSPLQRGSPTPQIKPQEQFLSGHLLLAKKLSDEANDTKVRHRALEERELAESPLVCSSQQQQQQQFQEHLPLHRPLQHSQSHQQQHSQEYLPTHRPLQHSQSHHQPRHQTLSRQYSLQGAHDPRLRPGMQNLSYESQPISQHPHLYQQQQLQQQFLHQQQQYTKKPLLARARAVQGSHHGGIMRQDTGMVHGVRFSIGEQKSRNIPHPDLQRFHDNSCNDSVFYSGDEQSFVPEHAALSRMQSAPETIELRNQNSHRTIGRMVRQNSSSDTQLHMIGNELDTTGYNYGQVPVNVPNKVQGTECMPQYNSPSPSLYDIQQQQQHQQMLRSLSMGPQFSYKQHNVPHHRVEQSSGVSWSFGDQSPEKVSCQIGGNNNQFVNSSPYVQTREHLPLQATCSDFSDNMFSQRTQQDIWQNPHAVQGMSMPQKPPISNQGFDPQGIRESPSTSMYKQNLSDDSPIHPTDKRYNLYYHLCGLFPEVKVREVMNKYPEETNPQELCAYIIVMLQFKKFFMCYLLRKFSMLGKYIVKLMENDHNGYTNRILK</sequence>
<evidence type="ECO:0000256" key="8">
    <source>
        <dbReference type="ARBA" id="ARBA00022833"/>
    </source>
</evidence>
<dbReference type="PANTHER" id="PTHR12876:SF35">
    <property type="entry name" value="LD08718P-RELATED"/>
    <property type="match status" value="1"/>
</dbReference>
<dbReference type="EMBL" id="JARBDR010000337">
    <property type="protein sequence ID" value="KAJ8314938.1"/>
    <property type="molecule type" value="Genomic_DNA"/>
</dbReference>
<dbReference type="Pfam" id="PF18039">
    <property type="entry name" value="UBA_6"/>
    <property type="match status" value="1"/>
</dbReference>
<proteinExistence type="inferred from homology"/>
<evidence type="ECO:0000313" key="13">
    <source>
        <dbReference type="EMBL" id="KAJ8314938.1"/>
    </source>
</evidence>
<comment type="similarity">
    <text evidence="2">Belongs to the ZC3H12 family.</text>
</comment>
<dbReference type="InterPro" id="IPR051101">
    <property type="entry name" value="ZC3H12/N4BP1_RNase_Reg"/>
</dbReference>
<dbReference type="PANTHER" id="PTHR12876">
    <property type="entry name" value="N4BP1-RELATED"/>
    <property type="match status" value="1"/>
</dbReference>